<evidence type="ECO:0000313" key="8">
    <source>
        <dbReference type="EMBL" id="GAA1853330.1"/>
    </source>
</evidence>
<dbReference type="InterPro" id="IPR041677">
    <property type="entry name" value="DNA2/NAM7_AAA_11"/>
</dbReference>
<sequence length="1130" mass="122818">MAKSRKMSDVVRYWQTIEHFDPQPLPRGLGLVDVRAGKPLPWDATEANTLGKVWRHTVYLGIFDLARVADAVCESLELTPTADPGGKRRRASGRSALATFDVDDRGRYIVGSLAISSCAWAVGSARRLKENDEDWFDQFDDAQENLAAILTGVGAGVIDIGRTTGKSGVAGAAGWALAAVTGGIGAIPAILVTAAAPVLSQLTAIVAEKVGEAIAAKATDDLRDEVTRNAATDGRRPAAPSIGPHALTYDDLAGLTEWAAEAFGVRESLVPVHVGVHRREVSAGSDSSSMLASFQAHDLGTVATALRRNDVGPALTRYLTHDDAVDHSARTDLRVHPRALLDGLSPTRIPAGCWPGEYRLSASQQLAINEIFADLGASGSRGLRSVNGPPGTGKTTMLQDVVAGVVVERAKILASLPNARNAFAPDPLTWRTAAGMEQRVHPPIAALTGYELVVTSSNNGAVENISRELPLRQSIDHESYPDADYFAEQAGIATGKDSWGAVSAVLGKKDHRERFVENHWRKALPADPRIGLHEFLKSAAPGDGTVVAWHDAVARFNEALRLVERLRSARQSVADDLVRPGKPVVTEEFLAEEYRVAWTRHNEAVTAREQAQTLTDDAEKRVGELLDGLRATTAAVDSHNAARPGWLTRLFRRARYTEWLRTHETLSAGLATSQVAWSAASDEHAELRKALEVAQGTEQTASAAQNEAQRRAAELAHVRKTWPGTVPGAEWNAGGRDVSAMELRERSSPWMDEEFFRARSALFLAALDLHKSLLVEAGGVVRANLFTMTKVLEGQVPPDVSPDRILAAWQTLFLAIPMVSTTFDSLPRMFDRTGREAFGWLVVDEAGQARPQHAVGALWRSQRAVIVGDPLQLDPVVTLDPKVQEYLRAHFGLDHQWLPSHRSVQATADRVTPFGTLLPADDGNDVWVGMPLRVHRRCANPMFAISNAIAYDGMMVHGVKDDDSPRLLNHNTWIDVPSGPGRWDPLLGLWARSVLGRIDARGKERHGATWNLAERVFVISPYRDVADTLEVELADLLPRRAERVGTVHKTQGKEAEVVLLVLGGSATESISWAAMNPSVPNVAVSRARRGIVVLGDLERWSRLRYFSVLAGHIGEGPGQIRKHDGRRPPR</sequence>
<evidence type="ECO:0000259" key="6">
    <source>
        <dbReference type="Pfam" id="PF13086"/>
    </source>
</evidence>
<dbReference type="EMBL" id="BAAANL010000001">
    <property type="protein sequence ID" value="GAA1853330.1"/>
    <property type="molecule type" value="Genomic_DNA"/>
</dbReference>
<dbReference type="SUPFAM" id="SSF52540">
    <property type="entry name" value="P-loop containing nucleoside triphosphate hydrolases"/>
    <property type="match status" value="1"/>
</dbReference>
<name>A0ABN2N9K1_9MICO</name>
<protein>
    <submittedName>
        <fullName evidence="8">AAA domain-containing protein</fullName>
    </submittedName>
</protein>
<evidence type="ECO:0000313" key="9">
    <source>
        <dbReference type="Proteomes" id="UP001501094"/>
    </source>
</evidence>
<dbReference type="Proteomes" id="UP001501094">
    <property type="component" value="Unassembled WGS sequence"/>
</dbReference>
<evidence type="ECO:0000256" key="3">
    <source>
        <dbReference type="ARBA" id="ARBA00022801"/>
    </source>
</evidence>
<dbReference type="Pfam" id="PF13087">
    <property type="entry name" value="AAA_12"/>
    <property type="match status" value="1"/>
</dbReference>
<keyword evidence="3" id="KW-0378">Hydrolase</keyword>
<dbReference type="InterPro" id="IPR050534">
    <property type="entry name" value="Coronavir_polyprotein_1ab"/>
</dbReference>
<proteinExistence type="inferred from homology"/>
<dbReference type="PANTHER" id="PTHR43788:SF8">
    <property type="entry name" value="DNA-BINDING PROTEIN SMUBP-2"/>
    <property type="match status" value="1"/>
</dbReference>
<keyword evidence="9" id="KW-1185">Reference proteome</keyword>
<reference evidence="8 9" key="1">
    <citation type="journal article" date="2019" name="Int. J. Syst. Evol. Microbiol.">
        <title>The Global Catalogue of Microorganisms (GCM) 10K type strain sequencing project: providing services to taxonomists for standard genome sequencing and annotation.</title>
        <authorList>
            <consortium name="The Broad Institute Genomics Platform"/>
            <consortium name="The Broad Institute Genome Sequencing Center for Infectious Disease"/>
            <person name="Wu L."/>
            <person name="Ma J."/>
        </authorList>
    </citation>
    <scope>NUCLEOTIDE SEQUENCE [LARGE SCALE GENOMIC DNA]</scope>
    <source>
        <strain evidence="8 9">JCM 14326</strain>
    </source>
</reference>
<evidence type="ECO:0000256" key="5">
    <source>
        <dbReference type="ARBA" id="ARBA00022840"/>
    </source>
</evidence>
<evidence type="ECO:0000256" key="4">
    <source>
        <dbReference type="ARBA" id="ARBA00022806"/>
    </source>
</evidence>
<feature type="domain" description="DNA2/NAM7 helicase helicase" evidence="6">
    <location>
        <begin position="832"/>
        <end position="877"/>
    </location>
</feature>
<evidence type="ECO:0000256" key="2">
    <source>
        <dbReference type="ARBA" id="ARBA00022741"/>
    </source>
</evidence>
<dbReference type="PANTHER" id="PTHR43788">
    <property type="entry name" value="DNA2/NAM7 HELICASE FAMILY MEMBER"/>
    <property type="match status" value="1"/>
</dbReference>
<dbReference type="InterPro" id="IPR027417">
    <property type="entry name" value="P-loop_NTPase"/>
</dbReference>
<organism evidence="8 9">
    <name type="scientific">Myceligenerans crystallogenes</name>
    <dbReference type="NCBI Taxonomy" id="316335"/>
    <lineage>
        <taxon>Bacteria</taxon>
        <taxon>Bacillati</taxon>
        <taxon>Actinomycetota</taxon>
        <taxon>Actinomycetes</taxon>
        <taxon>Micrococcales</taxon>
        <taxon>Promicromonosporaceae</taxon>
        <taxon>Myceligenerans</taxon>
    </lineage>
</organism>
<gene>
    <name evidence="8" type="ORF">GCM10009751_07470</name>
</gene>
<accession>A0ABN2N9K1</accession>
<evidence type="ECO:0000256" key="1">
    <source>
        <dbReference type="ARBA" id="ARBA00007913"/>
    </source>
</evidence>
<comment type="similarity">
    <text evidence="1">Belongs to the DNA2/NAM7 helicase family.</text>
</comment>
<keyword evidence="2" id="KW-0547">Nucleotide-binding</keyword>
<feature type="domain" description="DNA2/NAM7 helicase-like C-terminal" evidence="7">
    <location>
        <begin position="1012"/>
        <end position="1096"/>
    </location>
</feature>
<comment type="caution">
    <text evidence="8">The sequence shown here is derived from an EMBL/GenBank/DDBJ whole genome shotgun (WGS) entry which is preliminary data.</text>
</comment>
<keyword evidence="4" id="KW-0347">Helicase</keyword>
<evidence type="ECO:0000259" key="7">
    <source>
        <dbReference type="Pfam" id="PF13087"/>
    </source>
</evidence>
<dbReference type="Pfam" id="PF13086">
    <property type="entry name" value="AAA_11"/>
    <property type="match status" value="1"/>
</dbReference>
<dbReference type="Gene3D" id="3.40.50.300">
    <property type="entry name" value="P-loop containing nucleotide triphosphate hydrolases"/>
    <property type="match status" value="2"/>
</dbReference>
<keyword evidence="5" id="KW-0067">ATP-binding</keyword>
<dbReference type="InterPro" id="IPR041679">
    <property type="entry name" value="DNA2/NAM7-like_C"/>
</dbReference>